<dbReference type="PANTHER" id="PTHR44303:SF2">
    <property type="entry name" value="DNAJ HOMOLOG SUBFAMILY C MEMBER 16"/>
    <property type="match status" value="1"/>
</dbReference>
<dbReference type="Gene3D" id="1.10.287.110">
    <property type="entry name" value="DnaJ domain"/>
    <property type="match status" value="1"/>
</dbReference>
<dbReference type="InterPro" id="IPR001623">
    <property type="entry name" value="DnaJ_domain"/>
</dbReference>
<dbReference type="CDD" id="cd06257">
    <property type="entry name" value="DnaJ"/>
    <property type="match status" value="1"/>
</dbReference>
<dbReference type="AlphaFoldDB" id="A0A3B0KT24"/>
<name>A0A3B0KT24_DROGU</name>
<organism evidence="9 10">
    <name type="scientific">Drosophila guanche</name>
    <name type="common">Fruit fly</name>
    <dbReference type="NCBI Taxonomy" id="7266"/>
    <lineage>
        <taxon>Eukaryota</taxon>
        <taxon>Metazoa</taxon>
        <taxon>Ecdysozoa</taxon>
        <taxon>Arthropoda</taxon>
        <taxon>Hexapoda</taxon>
        <taxon>Insecta</taxon>
        <taxon>Pterygota</taxon>
        <taxon>Neoptera</taxon>
        <taxon>Endopterygota</taxon>
        <taxon>Diptera</taxon>
        <taxon>Brachycera</taxon>
        <taxon>Muscomorpha</taxon>
        <taxon>Ephydroidea</taxon>
        <taxon>Drosophilidae</taxon>
        <taxon>Drosophila</taxon>
        <taxon>Sophophora</taxon>
    </lineage>
</organism>
<evidence type="ECO:0000313" key="10">
    <source>
        <dbReference type="Proteomes" id="UP000268350"/>
    </source>
</evidence>
<dbReference type="GO" id="GO:0006914">
    <property type="term" value="P:autophagy"/>
    <property type="evidence" value="ECO:0007669"/>
    <property type="project" value="UniProtKB-KW"/>
</dbReference>
<dbReference type="Pfam" id="PF00226">
    <property type="entry name" value="DnaJ"/>
    <property type="match status" value="1"/>
</dbReference>
<evidence type="ECO:0000256" key="2">
    <source>
        <dbReference type="ARBA" id="ARBA00020921"/>
    </source>
</evidence>
<keyword evidence="10" id="KW-1185">Reference proteome</keyword>
<dbReference type="PANTHER" id="PTHR44303">
    <property type="entry name" value="DNAJ HOMOLOG SUBFAMILY C MEMBER 16"/>
    <property type="match status" value="1"/>
</dbReference>
<dbReference type="PROSITE" id="PS00636">
    <property type="entry name" value="DNAJ_1"/>
    <property type="match status" value="1"/>
</dbReference>
<dbReference type="EMBL" id="OUUW01000014">
    <property type="protein sequence ID" value="SPP88381.1"/>
    <property type="molecule type" value="Genomic_DNA"/>
</dbReference>
<dbReference type="PRINTS" id="PR00625">
    <property type="entry name" value="JDOMAIN"/>
</dbReference>
<dbReference type="SMART" id="SM00271">
    <property type="entry name" value="DnaJ"/>
    <property type="match status" value="1"/>
</dbReference>
<gene>
    <name evidence="9" type="ORF">DGUA_6G019874</name>
</gene>
<evidence type="ECO:0000313" key="9">
    <source>
        <dbReference type="EMBL" id="SPP88381.1"/>
    </source>
</evidence>
<dbReference type="SUPFAM" id="SSF52833">
    <property type="entry name" value="Thioredoxin-like"/>
    <property type="match status" value="1"/>
</dbReference>
<feature type="transmembrane region" description="Helical" evidence="6">
    <location>
        <begin position="545"/>
        <end position="569"/>
    </location>
</feature>
<evidence type="ECO:0000256" key="4">
    <source>
        <dbReference type="ARBA" id="ARBA00035002"/>
    </source>
</evidence>
<keyword evidence="6" id="KW-0812">Transmembrane</keyword>
<evidence type="ECO:0000259" key="8">
    <source>
        <dbReference type="PROSITE" id="PS50076"/>
    </source>
</evidence>
<accession>A0A3B0KT24</accession>
<comment type="function">
    <text evidence="4">Plays an important role in regulating the size of autophagosomes during the formation process.</text>
</comment>
<dbReference type="GO" id="GO:0005789">
    <property type="term" value="C:endoplasmic reticulum membrane"/>
    <property type="evidence" value="ECO:0007669"/>
    <property type="project" value="UniProtKB-SubCell"/>
</dbReference>
<keyword evidence="6" id="KW-1133">Transmembrane helix</keyword>
<dbReference type="InterPro" id="IPR018253">
    <property type="entry name" value="DnaJ_domain_CS"/>
</dbReference>
<dbReference type="OrthoDB" id="10065037at2759"/>
<comment type="subcellular location">
    <subcellularLocation>
        <location evidence="1">Endoplasmic reticulum membrane</location>
        <topology evidence="1">Single-pass type IV membrane protein</topology>
    </subcellularLocation>
</comment>
<dbReference type="Gene3D" id="3.40.30.10">
    <property type="entry name" value="Glutaredoxin"/>
    <property type="match status" value="1"/>
</dbReference>
<dbReference type="Proteomes" id="UP000268350">
    <property type="component" value="Unassembled WGS sequence"/>
</dbReference>
<reference evidence="10" key="1">
    <citation type="submission" date="2018-01" db="EMBL/GenBank/DDBJ databases">
        <authorList>
            <person name="Alioto T."/>
            <person name="Alioto T."/>
        </authorList>
    </citation>
    <scope>NUCLEOTIDE SEQUENCE [LARGE SCALE GENOMIC DNA]</scope>
</reference>
<proteinExistence type="predicted"/>
<dbReference type="PROSITE" id="PS50076">
    <property type="entry name" value="DNAJ_2"/>
    <property type="match status" value="1"/>
</dbReference>
<dbReference type="InterPro" id="IPR036249">
    <property type="entry name" value="Thioredoxin-like_sf"/>
</dbReference>
<feature type="chain" id="PRO_5017202739" description="DnaJ homolog subfamily C member 16" evidence="7">
    <location>
        <begin position="29"/>
        <end position="786"/>
    </location>
</feature>
<keyword evidence="6" id="KW-0472">Membrane</keyword>
<dbReference type="InterPro" id="IPR052448">
    <property type="entry name" value="DnaJ_C16_autophagy_reg"/>
</dbReference>
<feature type="domain" description="J" evidence="8">
    <location>
        <begin position="32"/>
        <end position="96"/>
    </location>
</feature>
<dbReference type="InterPro" id="IPR036869">
    <property type="entry name" value="J_dom_sf"/>
</dbReference>
<dbReference type="InterPro" id="IPR013766">
    <property type="entry name" value="Thioredoxin_domain"/>
</dbReference>
<evidence type="ECO:0000256" key="6">
    <source>
        <dbReference type="SAM" id="Phobius"/>
    </source>
</evidence>
<evidence type="ECO:0000256" key="7">
    <source>
        <dbReference type="SAM" id="SignalP"/>
    </source>
</evidence>
<feature type="signal peptide" evidence="7">
    <location>
        <begin position="1"/>
        <end position="28"/>
    </location>
</feature>
<protein>
    <recommendedName>
        <fullName evidence="2">DnaJ homolog subfamily C member 16</fullName>
    </recommendedName>
    <alternativeName>
        <fullName evidence="5">Endoplasmic reticulum DNA J domain-containing protein 8</fullName>
    </alternativeName>
</protein>
<dbReference type="Pfam" id="PF00085">
    <property type="entry name" value="Thioredoxin"/>
    <property type="match status" value="1"/>
</dbReference>
<dbReference type="SUPFAM" id="SSF46565">
    <property type="entry name" value="Chaperone J-domain"/>
    <property type="match status" value="1"/>
</dbReference>
<keyword evidence="7" id="KW-0732">Signal</keyword>
<dbReference type="STRING" id="7266.A0A3B0KT24"/>
<evidence type="ECO:0000256" key="3">
    <source>
        <dbReference type="ARBA" id="ARBA00023006"/>
    </source>
</evidence>
<evidence type="ECO:0000256" key="1">
    <source>
        <dbReference type="ARBA" id="ARBA00004163"/>
    </source>
</evidence>
<evidence type="ECO:0000256" key="5">
    <source>
        <dbReference type="ARBA" id="ARBA00035043"/>
    </source>
</evidence>
<sequence length="786" mass="91557">MPAKLYRTAYYCTIRILLLYATTDVCKCASNDPYAALGVNSLATTQEIRKAYKQMAKEWHPDKNQIPGAEAKFVEIKKSYELLSDYNRRRIYDRHGIIDEDSHFLQKKHDYSEYDRFASDQDENIFGKHFIIDQDIVLYHKLSVTANYFENTILLKSAKQLHIIMFYNDWCFQCTRLVGAFKKLIDVLEPLGIHFSTINAAHEPSILRKTGANEIPKMILVLNGQVFVFREYSFTPQKVVEFIRKKLPYKIAQRVYDDNIDDFLGGWMDNRVRVLILEPRSLIRLRYLLTAFAFYDRVAFGFVDLTKKNSKAIIDRLQINPSLDTLLIFNEDSTRSIARITLSDISTQILTNMLTPNQFLILPRLSSQEMLESICPAEWNRPRKRLCVILITENTDEHNVARGAMREIASHSRYSAERVRFAYMFKERQPNFINALSKGSFDKNRLQIVIIWRRDNTRVKYEWLFDAKQDATLASTVPAESIMNTTKAGLTHKIQKLLKESEALSYEAFVQKLLDEHSQGIFSKWITHLLYLVDYLSENVEDEHIFAAFSLLGTIGFMFGVGYILMYFVRAEEEQLKAQGHLTDETIRKPNNITPELKLYELRAEKYNGMVRLLKPGCRTLLLITDVQSRTKLLPHFHKAVWPYRKTKTLLFGHMLIEKGLSWYTELLRLSLCSTEKLQVNPRNCVGTVIALNGHRKYFCMYHAKHPESVRGTKRLLKITKQLLNLNDDPEVGTFLGSSFSEESDAEINILLEDNLLDSLENWLERLFDGTTHKYYVNYWPDFPTK</sequence>
<keyword evidence="3" id="KW-0072">Autophagy</keyword>